<evidence type="ECO:0000256" key="11">
    <source>
        <dbReference type="SAM" id="Phobius"/>
    </source>
</evidence>
<keyword evidence="9" id="KW-0406">Ion transport</keyword>
<dbReference type="PANTHER" id="PTHR30042:SF2">
    <property type="entry name" value="POTASSIUM-TRANSPORTING ATPASE KDPC SUBUNIT"/>
    <property type="match status" value="1"/>
</dbReference>
<keyword evidence="8 11" id="KW-1133">Transmembrane helix</keyword>
<sequence>MENKKFEQNMNPHDYVGTSRFKKFLHFIKIPLISICCLGVITGIVYPIVVTGVGQAIFNYEANGSLIKIKLKDGTVVTYGSKLIGQDFYTNNNGQYMFGRLDFGQEGKPQTDAEKAKKHFDDLLTKYNLKPTTPIPQELLTNSGSGVDPNISIEAAKWQADLIVAARTELKKTNPDIIVPTKEEIYSYINKYSDKQFVGIFGNNVTNVLLVNLAIDKKI</sequence>
<comment type="caution">
    <text evidence="12">The sequence shown here is derived from an EMBL/GenBank/DDBJ whole genome shotgun (WGS) entry which is preliminary data.</text>
</comment>
<evidence type="ECO:0000256" key="8">
    <source>
        <dbReference type="ARBA" id="ARBA00022989"/>
    </source>
</evidence>
<name>A0A084U4T8_MALIO</name>
<proteinExistence type="predicted"/>
<evidence type="ECO:0000256" key="10">
    <source>
        <dbReference type="ARBA" id="ARBA00023136"/>
    </source>
</evidence>
<dbReference type="AlphaFoldDB" id="A0A084U4T8"/>
<dbReference type="PANTHER" id="PTHR30042">
    <property type="entry name" value="POTASSIUM-TRANSPORTING ATPASE C CHAIN"/>
    <property type="match status" value="1"/>
</dbReference>
<gene>
    <name evidence="12" type="primary">kdpC</name>
    <name evidence="12" type="ORF">P271_841</name>
</gene>
<accession>A0A084U4T8</accession>
<keyword evidence="7" id="KW-0630">Potassium</keyword>
<dbReference type="GO" id="GO:0008556">
    <property type="term" value="F:P-type potassium transmembrane transporter activity"/>
    <property type="evidence" value="ECO:0007669"/>
    <property type="project" value="InterPro"/>
</dbReference>
<evidence type="ECO:0000256" key="2">
    <source>
        <dbReference type="ARBA" id="ARBA00022475"/>
    </source>
</evidence>
<dbReference type="InterPro" id="IPR003820">
    <property type="entry name" value="KdpC"/>
</dbReference>
<evidence type="ECO:0000256" key="9">
    <source>
        <dbReference type="ARBA" id="ARBA00023065"/>
    </source>
</evidence>
<keyword evidence="3" id="KW-0633">Potassium transport</keyword>
<keyword evidence="6" id="KW-0067">ATP-binding</keyword>
<dbReference type="GO" id="GO:0016020">
    <property type="term" value="C:membrane"/>
    <property type="evidence" value="ECO:0007669"/>
    <property type="project" value="InterPro"/>
</dbReference>
<dbReference type="EMBL" id="AWQU01000035">
    <property type="protein sequence ID" value="KFB07974.1"/>
    <property type="molecule type" value="Genomic_DNA"/>
</dbReference>
<keyword evidence="5" id="KW-0547">Nucleotide-binding</keyword>
<evidence type="ECO:0000313" key="12">
    <source>
        <dbReference type="EMBL" id="KFB07974.1"/>
    </source>
</evidence>
<feature type="transmembrane region" description="Helical" evidence="11">
    <location>
        <begin position="30"/>
        <end position="49"/>
    </location>
</feature>
<dbReference type="RefSeq" id="WP_036451260.1">
    <property type="nucleotide sequence ID" value="NZ_AWQU01000035.1"/>
</dbReference>
<keyword evidence="4 11" id="KW-0812">Transmembrane</keyword>
<keyword evidence="1" id="KW-0813">Transport</keyword>
<evidence type="ECO:0000256" key="3">
    <source>
        <dbReference type="ARBA" id="ARBA00022538"/>
    </source>
</evidence>
<evidence type="ECO:0000256" key="6">
    <source>
        <dbReference type="ARBA" id="ARBA00022840"/>
    </source>
</evidence>
<evidence type="ECO:0000256" key="1">
    <source>
        <dbReference type="ARBA" id="ARBA00022448"/>
    </source>
</evidence>
<reference evidence="12 13" key="1">
    <citation type="journal article" date="2014" name="PLoS ONE">
        <title>Reduction of Hydrogen Peroxide Accumulation and Toxicity by a Catalase from Mycoplasma iowae.</title>
        <authorList>
            <person name="Pritchard R.E."/>
            <person name="Prassinos A.J."/>
            <person name="Osborne J.D."/>
            <person name="Raviv Z."/>
            <person name="Balish M.F."/>
        </authorList>
    </citation>
    <scope>NUCLEOTIDE SEQUENCE [LARGE SCALE GENOMIC DNA]</scope>
    <source>
        <strain evidence="12 13">DK-CPA</strain>
    </source>
</reference>
<evidence type="ECO:0000256" key="4">
    <source>
        <dbReference type="ARBA" id="ARBA00022692"/>
    </source>
</evidence>
<dbReference type="GO" id="GO:0005524">
    <property type="term" value="F:ATP binding"/>
    <property type="evidence" value="ECO:0007669"/>
    <property type="project" value="UniProtKB-KW"/>
</dbReference>
<dbReference type="Proteomes" id="UP000028523">
    <property type="component" value="Unassembled WGS sequence"/>
</dbReference>
<dbReference type="Pfam" id="PF02669">
    <property type="entry name" value="KdpC"/>
    <property type="match status" value="1"/>
</dbReference>
<organism evidence="12 13">
    <name type="scientific">Malacoplasma iowae DK-CPA</name>
    <dbReference type="NCBI Taxonomy" id="1394179"/>
    <lineage>
        <taxon>Bacteria</taxon>
        <taxon>Bacillati</taxon>
        <taxon>Mycoplasmatota</taxon>
        <taxon>Mycoplasmoidales</taxon>
        <taxon>Mycoplasmoidaceae</taxon>
        <taxon>Malacoplasma</taxon>
    </lineage>
</organism>
<keyword evidence="10 11" id="KW-0472">Membrane</keyword>
<protein>
    <submittedName>
        <fullName evidence="12">Potassium-transporting ATPase subunit C</fullName>
    </submittedName>
</protein>
<keyword evidence="2" id="KW-1003">Cell membrane</keyword>
<evidence type="ECO:0000313" key="13">
    <source>
        <dbReference type="Proteomes" id="UP000028523"/>
    </source>
</evidence>
<keyword evidence="13" id="KW-1185">Reference proteome</keyword>
<evidence type="ECO:0000256" key="7">
    <source>
        <dbReference type="ARBA" id="ARBA00022958"/>
    </source>
</evidence>
<evidence type="ECO:0000256" key="5">
    <source>
        <dbReference type="ARBA" id="ARBA00022741"/>
    </source>
</evidence>